<dbReference type="InterPro" id="IPR007407">
    <property type="entry name" value="DUF459"/>
</dbReference>
<reference evidence="1" key="1">
    <citation type="submission" date="2020-05" db="EMBL/GenBank/DDBJ databases">
        <authorList>
            <person name="Chiriac C."/>
            <person name="Salcher M."/>
            <person name="Ghai R."/>
            <person name="Kavagutti S V."/>
        </authorList>
    </citation>
    <scope>NUCLEOTIDE SEQUENCE</scope>
</reference>
<organism evidence="1">
    <name type="scientific">freshwater metagenome</name>
    <dbReference type="NCBI Taxonomy" id="449393"/>
    <lineage>
        <taxon>unclassified sequences</taxon>
        <taxon>metagenomes</taxon>
        <taxon>ecological metagenomes</taxon>
    </lineage>
</organism>
<dbReference type="AlphaFoldDB" id="A0A6J7DK78"/>
<sequence length="267" mass="28741">MTLARTAALLVLAALVASGCSQAVDTRKKVNLYGDSLGVEAAPFVERALTKSGKVSFVNRTRSGTAPCDWRKIIAHDVSTRPPDAALVETYGNNASTCQTGVGGKRPVLDSQEYWAMYRKDLERTVNAFPRSTKVILVSAPAASVDMRSGRSHKKHMLALMRSIARIRPNVTSVDAGGRLERPLGHFARVIPCIANGPCPNHPTRGKAVVRAKDGLHFCPVIVWAKVNLLEHCPVVAYGAWRFGIVAAVMAARAVGTTAYPPPLVKH</sequence>
<dbReference type="InterPro" id="IPR036514">
    <property type="entry name" value="SGNH_hydro_sf"/>
</dbReference>
<dbReference type="EMBL" id="CAFBLU010000009">
    <property type="protein sequence ID" value="CAB4870901.1"/>
    <property type="molecule type" value="Genomic_DNA"/>
</dbReference>
<dbReference type="SUPFAM" id="SSF52266">
    <property type="entry name" value="SGNH hydrolase"/>
    <property type="match status" value="1"/>
</dbReference>
<name>A0A6J7DK78_9ZZZZ</name>
<gene>
    <name evidence="1" type="ORF">UFOPK3444_00718</name>
</gene>
<dbReference type="Pfam" id="PF04311">
    <property type="entry name" value="DUF459"/>
    <property type="match status" value="1"/>
</dbReference>
<accession>A0A6J7DK78</accession>
<protein>
    <submittedName>
        <fullName evidence="1">Unannotated protein</fullName>
    </submittedName>
</protein>
<proteinExistence type="predicted"/>
<dbReference type="Gene3D" id="3.40.50.1110">
    <property type="entry name" value="SGNH hydrolase"/>
    <property type="match status" value="1"/>
</dbReference>
<dbReference type="PROSITE" id="PS51257">
    <property type="entry name" value="PROKAR_LIPOPROTEIN"/>
    <property type="match status" value="1"/>
</dbReference>
<evidence type="ECO:0000313" key="1">
    <source>
        <dbReference type="EMBL" id="CAB4870901.1"/>
    </source>
</evidence>